<dbReference type="Pfam" id="PF10494">
    <property type="entry name" value="Stk19"/>
    <property type="match status" value="1"/>
</dbReference>
<feature type="compositionally biased region" description="Low complexity" evidence="2">
    <location>
        <begin position="11"/>
        <end position="20"/>
    </location>
</feature>
<sequence>MTIWEGGENIASHSHSAKNNNSKKRRRGSDEMENLELEGAGAEPDASFSPELEDFSMFKDTLVALKMMCSQFPKIEKVAVKPFVLRSQLYSSVKDRTQVDRELEDLRNEEVLRIFKLNTGQDDNAIMFMDDYLKQVEAAKITMQAKHPDDVVIFDWFQTYVLTSNLGVAISHSELYELLSSGGEVKDKQISLLINTGLLTRQMVDSDVYWFLIPNVGTVLKSLSQGRKELLSFLNRRRYKEMSLSALEKRHLRLSKLDIRFHLRDLIGCGQLKVIHTPSGTFIRIAKE</sequence>
<dbReference type="EMBL" id="GCKF01009688">
    <property type="protein sequence ID" value="JAG99088.1"/>
    <property type="molecule type" value="Transcribed_RNA"/>
</dbReference>
<organism evidence="3">
    <name type="scientific">Araucaria cunninghamii</name>
    <name type="common">Hoop pine</name>
    <name type="synonym">Moreton Bay pine</name>
    <dbReference type="NCBI Taxonomy" id="56994"/>
    <lineage>
        <taxon>Eukaryota</taxon>
        <taxon>Viridiplantae</taxon>
        <taxon>Streptophyta</taxon>
        <taxon>Embryophyta</taxon>
        <taxon>Tracheophyta</taxon>
        <taxon>Spermatophyta</taxon>
        <taxon>Pinopsida</taxon>
        <taxon>Pinidae</taxon>
        <taxon>Conifers II</taxon>
        <taxon>Araucariales</taxon>
        <taxon>Araucariaceae</taxon>
        <taxon>Araucaria</taxon>
    </lineage>
</organism>
<reference evidence="3" key="1">
    <citation type="submission" date="2015-03" db="EMBL/GenBank/DDBJ databases">
        <title>A transcriptome of Araucaria cunninghamii, an australian fine timber species.</title>
        <authorList>
            <person name="Jing Yi C.J.Y."/>
            <person name="Yin San L.Y.S."/>
            <person name="Abdul Karim S.S."/>
            <person name="Wan Azmi N.N."/>
            <person name="Hercus R.R."/>
            <person name="Croft L.L."/>
        </authorList>
    </citation>
    <scope>NUCLEOTIDE SEQUENCE</scope>
    <source>
        <strain evidence="3">MI0301</strain>
        <tissue evidence="3">Leaf</tissue>
    </source>
</reference>
<evidence type="ECO:0000256" key="2">
    <source>
        <dbReference type="SAM" id="MobiDB-lite"/>
    </source>
</evidence>
<dbReference type="PANTHER" id="PTHR15243:SF0">
    <property type="entry name" value="SERINE_THREONINE-PROTEIN KINASE 19"/>
    <property type="match status" value="1"/>
</dbReference>
<proteinExistence type="inferred from homology"/>
<dbReference type="PANTHER" id="PTHR15243">
    <property type="entry name" value="SERINE/THREONINE-PROTEIN KINASE 19"/>
    <property type="match status" value="1"/>
</dbReference>
<evidence type="ECO:0000313" key="3">
    <source>
        <dbReference type="EMBL" id="JAG99088.1"/>
    </source>
</evidence>
<dbReference type="InterPro" id="IPR018865">
    <property type="entry name" value="STK19-like"/>
</dbReference>
<accession>A0A0D6R9L0</accession>
<protein>
    <recommendedName>
        <fullName evidence="4">Serine/threonine-protein kinase 19</fullName>
    </recommendedName>
</protein>
<name>A0A0D6R9L0_ARACU</name>
<comment type="similarity">
    <text evidence="1">Belongs to the STK19 family.</text>
</comment>
<dbReference type="AlphaFoldDB" id="A0A0D6R9L0"/>
<feature type="region of interest" description="Disordered" evidence="2">
    <location>
        <begin position="1"/>
        <end position="48"/>
    </location>
</feature>
<evidence type="ECO:0008006" key="4">
    <source>
        <dbReference type="Google" id="ProtNLM"/>
    </source>
</evidence>
<evidence type="ECO:0000256" key="1">
    <source>
        <dbReference type="ARBA" id="ARBA00093458"/>
    </source>
</evidence>